<evidence type="ECO:0000313" key="4">
    <source>
        <dbReference type="Proteomes" id="UP000078287"/>
    </source>
</evidence>
<organism evidence="3 4">
    <name type="scientific">Chloroflexus islandicus</name>
    <dbReference type="NCBI Taxonomy" id="1707952"/>
    <lineage>
        <taxon>Bacteria</taxon>
        <taxon>Bacillati</taxon>
        <taxon>Chloroflexota</taxon>
        <taxon>Chloroflexia</taxon>
        <taxon>Chloroflexales</taxon>
        <taxon>Chloroflexineae</taxon>
        <taxon>Chloroflexaceae</taxon>
        <taxon>Chloroflexus</taxon>
    </lineage>
</organism>
<feature type="compositionally biased region" description="Low complexity" evidence="1">
    <location>
        <begin position="1"/>
        <end position="20"/>
    </location>
</feature>
<dbReference type="EMBL" id="LWQS01000055">
    <property type="protein sequence ID" value="OAN45446.1"/>
    <property type="molecule type" value="Genomic_DNA"/>
</dbReference>
<evidence type="ECO:0000313" key="3">
    <source>
        <dbReference type="EMBL" id="OAN45446.1"/>
    </source>
</evidence>
<accession>A0A178MA83</accession>
<keyword evidence="2" id="KW-0472">Membrane</keyword>
<evidence type="ECO:0000256" key="1">
    <source>
        <dbReference type="SAM" id="MobiDB-lite"/>
    </source>
</evidence>
<dbReference type="Proteomes" id="UP000078287">
    <property type="component" value="Unassembled WGS sequence"/>
</dbReference>
<sequence>MAAQQPAGQQSKQQPATQSKSPPPKRRGPSGCLLWLFVITMLAISLLGLGFLQPVKLAVAQEFIIGVTRGGVRETIEVTSVDSCIRVAGSNQLQSITRTRRITTYNNGAVLELTFSDPPLPADCR</sequence>
<keyword evidence="2" id="KW-1133">Transmembrane helix</keyword>
<dbReference type="AlphaFoldDB" id="A0A178MA83"/>
<feature type="region of interest" description="Disordered" evidence="1">
    <location>
        <begin position="1"/>
        <end position="27"/>
    </location>
</feature>
<protein>
    <submittedName>
        <fullName evidence="3">Uncharacterized protein</fullName>
    </submittedName>
</protein>
<dbReference type="STRING" id="1707952.A6A03_14810"/>
<evidence type="ECO:0000256" key="2">
    <source>
        <dbReference type="SAM" id="Phobius"/>
    </source>
</evidence>
<keyword evidence="4" id="KW-1185">Reference proteome</keyword>
<comment type="caution">
    <text evidence="3">The sequence shown here is derived from an EMBL/GenBank/DDBJ whole genome shotgun (WGS) entry which is preliminary data.</text>
</comment>
<keyword evidence="2" id="KW-0812">Transmembrane</keyword>
<name>A0A178MA83_9CHLR</name>
<gene>
    <name evidence="3" type="ORF">A6A03_14810</name>
</gene>
<proteinExistence type="predicted"/>
<dbReference type="OrthoDB" id="165177at2"/>
<dbReference type="RefSeq" id="WP_066787672.1">
    <property type="nucleotide sequence ID" value="NZ_LWQS01000055.1"/>
</dbReference>
<reference evidence="3 4" key="1">
    <citation type="submission" date="2016-04" db="EMBL/GenBank/DDBJ databases">
        <title>Chloroflexus islandicus sp. nov., a thermophilic filamentous anoxygenic phototrophic bacterium from geyser Strokkur (Iceland).</title>
        <authorList>
            <person name="Gaisin V.A."/>
            <person name="Kalashnikov A.M."/>
            <person name="Sukhacheva M.V."/>
            <person name="Grouzdev D.S."/>
            <person name="Ivanov T.M."/>
            <person name="Kuznetsov B."/>
            <person name="Gorlenko V.M."/>
        </authorList>
    </citation>
    <scope>NUCLEOTIDE SEQUENCE [LARGE SCALE GENOMIC DNA]</scope>
    <source>
        <strain evidence="4">isl-2</strain>
    </source>
</reference>
<feature type="transmembrane region" description="Helical" evidence="2">
    <location>
        <begin position="33"/>
        <end position="52"/>
    </location>
</feature>